<comment type="caution">
    <text evidence="2">The sequence shown here is derived from an EMBL/GenBank/DDBJ whole genome shotgun (WGS) entry which is preliminary data.</text>
</comment>
<keyword evidence="1" id="KW-1133">Transmembrane helix</keyword>
<dbReference type="AlphaFoldDB" id="A0AAD7U6N5"/>
<reference evidence="2" key="1">
    <citation type="submission" date="2023-01" db="EMBL/GenBank/DDBJ databases">
        <title>Metagenome sequencing of chrysophaentin producing Chrysophaeum taylorii.</title>
        <authorList>
            <person name="Davison J."/>
            <person name="Bewley C."/>
        </authorList>
    </citation>
    <scope>NUCLEOTIDE SEQUENCE</scope>
    <source>
        <strain evidence="2">NIES-1699</strain>
    </source>
</reference>
<keyword evidence="1" id="KW-0472">Membrane</keyword>
<evidence type="ECO:0000313" key="3">
    <source>
        <dbReference type="Proteomes" id="UP001230188"/>
    </source>
</evidence>
<keyword evidence="3" id="KW-1185">Reference proteome</keyword>
<evidence type="ECO:0000256" key="1">
    <source>
        <dbReference type="SAM" id="Phobius"/>
    </source>
</evidence>
<name>A0AAD7U6N5_9STRA</name>
<dbReference type="PANTHER" id="PTHR36383">
    <property type="entry name" value="OS09G0529350 PROTEIN"/>
    <property type="match status" value="1"/>
</dbReference>
<sequence>MLLVLGTVAAFQFAERVESAKTAVVAGLATSVGAAPFELAVHVGNLPQFEFNVDQLAIMGALFGVVYRYAVRDDTNPQLNSGVVGAFALTRSLASVRVSPGCAFAPLACGPPFGYLDLAMAWQLASTLATSAIAFYAAAAAIDAAVDRGFLQRYRG</sequence>
<dbReference type="Proteomes" id="UP001230188">
    <property type="component" value="Unassembled WGS sequence"/>
</dbReference>
<protein>
    <submittedName>
        <fullName evidence="2">Uncharacterized protein</fullName>
    </submittedName>
</protein>
<keyword evidence="1" id="KW-0812">Transmembrane</keyword>
<accession>A0AAD7U6N5</accession>
<organism evidence="2 3">
    <name type="scientific">Chrysophaeum taylorii</name>
    <dbReference type="NCBI Taxonomy" id="2483200"/>
    <lineage>
        <taxon>Eukaryota</taxon>
        <taxon>Sar</taxon>
        <taxon>Stramenopiles</taxon>
        <taxon>Ochrophyta</taxon>
        <taxon>Pelagophyceae</taxon>
        <taxon>Pelagomonadales</taxon>
        <taxon>Pelagomonadaceae</taxon>
        <taxon>Chrysophaeum</taxon>
    </lineage>
</organism>
<dbReference type="PANTHER" id="PTHR36383:SF1">
    <property type="entry name" value="PROTEIN, PUTATIVE-RELATED"/>
    <property type="match status" value="1"/>
</dbReference>
<feature type="transmembrane region" description="Helical" evidence="1">
    <location>
        <begin position="121"/>
        <end position="146"/>
    </location>
</feature>
<proteinExistence type="predicted"/>
<evidence type="ECO:0000313" key="2">
    <source>
        <dbReference type="EMBL" id="KAJ8599267.1"/>
    </source>
</evidence>
<gene>
    <name evidence="2" type="ORF">CTAYLR_006777</name>
</gene>
<dbReference type="EMBL" id="JAQMWT010000574">
    <property type="protein sequence ID" value="KAJ8599267.1"/>
    <property type="molecule type" value="Genomic_DNA"/>
</dbReference>